<evidence type="ECO:0000256" key="3">
    <source>
        <dbReference type="ARBA" id="ARBA00022679"/>
    </source>
</evidence>
<evidence type="ECO:0000256" key="6">
    <source>
        <dbReference type="RuleBase" id="RU004466"/>
    </source>
</evidence>
<dbReference type="InterPro" id="IPR033749">
    <property type="entry name" value="Polyprenyl_synt_CS"/>
</dbReference>
<evidence type="ECO:0000256" key="1">
    <source>
        <dbReference type="ARBA" id="ARBA00001946"/>
    </source>
</evidence>
<dbReference type="PANTHER" id="PTHR12001:SF85">
    <property type="entry name" value="SHORT CHAIN ISOPRENYL DIPHOSPHATE SYNTHASE"/>
    <property type="match status" value="1"/>
</dbReference>
<keyword evidence="3 6" id="KW-0808">Transferase</keyword>
<comment type="caution">
    <text evidence="7">The sequence shown here is derived from an EMBL/GenBank/DDBJ whole genome shotgun (WGS) entry which is preliminary data.</text>
</comment>
<dbReference type="EMBL" id="DTLS01000103">
    <property type="protein sequence ID" value="HGZ60296.1"/>
    <property type="molecule type" value="Genomic_DNA"/>
</dbReference>
<dbReference type="GO" id="GO:0008299">
    <property type="term" value="P:isoprenoid biosynthetic process"/>
    <property type="evidence" value="ECO:0007669"/>
    <property type="project" value="InterPro"/>
</dbReference>
<dbReference type="PROSITE" id="PS00444">
    <property type="entry name" value="POLYPRENYL_SYNTHASE_2"/>
    <property type="match status" value="1"/>
</dbReference>
<dbReference type="GO" id="GO:0046872">
    <property type="term" value="F:metal ion binding"/>
    <property type="evidence" value="ECO:0007669"/>
    <property type="project" value="UniProtKB-KW"/>
</dbReference>
<dbReference type="InterPro" id="IPR000092">
    <property type="entry name" value="Polyprenyl_synt"/>
</dbReference>
<sequence>MVDLNEFMARVASLVNDSALQIEGKPDELYEASFHIFKAGGKRLRPALLYASGLAFGAEEEALLPFAVGVELFHNFTLVHDDIMDNDDYRRGVPTVHKLYGVPMAILSGDLLFSLSLYIPLSYCSEKKSNYRCVEASRKLAWASVTVAEGQALDMMFEKAESVTEEQYMEMIYKKTAALLEASVYIGAVLGGAEKRELELISNYGRSIGLAFQIIDDILGIYGKEEETGKPVYSDLREGKKTLLILKALQIAEEEKRKTIESVLGRKDLEREKYSEAARVIEELGVPAYARSKAEYFVSKAIESLDHIKEKGRQEYISLLKEIAYLVVKRRK</sequence>
<dbReference type="Gene3D" id="1.10.600.10">
    <property type="entry name" value="Farnesyl Diphosphate Synthase"/>
    <property type="match status" value="1"/>
</dbReference>
<dbReference type="Pfam" id="PF00348">
    <property type="entry name" value="polyprenyl_synt"/>
    <property type="match status" value="1"/>
</dbReference>
<dbReference type="SFLD" id="SFLDS00005">
    <property type="entry name" value="Isoprenoid_Synthase_Type_I"/>
    <property type="match status" value="1"/>
</dbReference>
<accession>A0A7J3SL52</accession>
<proteinExistence type="inferred from homology"/>
<keyword evidence="5" id="KW-0460">Magnesium</keyword>
<evidence type="ECO:0000256" key="2">
    <source>
        <dbReference type="ARBA" id="ARBA00006706"/>
    </source>
</evidence>
<name>A0A7J3SL52_9CREN</name>
<reference evidence="7" key="1">
    <citation type="journal article" date="2020" name="mSystems">
        <title>Genome- and Community-Level Interaction Insights into Carbon Utilization and Element Cycling Functions of Hydrothermarchaeota in Hydrothermal Sediment.</title>
        <authorList>
            <person name="Zhou Z."/>
            <person name="Liu Y."/>
            <person name="Xu W."/>
            <person name="Pan J."/>
            <person name="Luo Z.H."/>
            <person name="Li M."/>
        </authorList>
    </citation>
    <scope>NUCLEOTIDE SEQUENCE [LARGE SCALE GENOMIC DNA]</scope>
    <source>
        <strain evidence="7">SpSt-885</strain>
    </source>
</reference>
<dbReference type="SUPFAM" id="SSF48576">
    <property type="entry name" value="Terpenoid synthases"/>
    <property type="match status" value="1"/>
</dbReference>
<comment type="cofactor">
    <cofactor evidence="1">
        <name>Mg(2+)</name>
        <dbReference type="ChEBI" id="CHEBI:18420"/>
    </cofactor>
</comment>
<evidence type="ECO:0000313" key="7">
    <source>
        <dbReference type="EMBL" id="HGZ60296.1"/>
    </source>
</evidence>
<comment type="similarity">
    <text evidence="2 6">Belongs to the FPP/GGPP synthase family.</text>
</comment>
<dbReference type="AlphaFoldDB" id="A0A7J3SL52"/>
<keyword evidence="4" id="KW-0479">Metal-binding</keyword>
<evidence type="ECO:0000256" key="5">
    <source>
        <dbReference type="ARBA" id="ARBA00022842"/>
    </source>
</evidence>
<evidence type="ECO:0000256" key="4">
    <source>
        <dbReference type="ARBA" id="ARBA00022723"/>
    </source>
</evidence>
<dbReference type="PANTHER" id="PTHR12001">
    <property type="entry name" value="GERANYLGERANYL PYROPHOSPHATE SYNTHASE"/>
    <property type="match status" value="1"/>
</dbReference>
<organism evidence="7">
    <name type="scientific">Fervidicoccus fontis</name>
    <dbReference type="NCBI Taxonomy" id="683846"/>
    <lineage>
        <taxon>Archaea</taxon>
        <taxon>Thermoproteota</taxon>
        <taxon>Thermoprotei</taxon>
        <taxon>Fervidicoccales</taxon>
        <taxon>Fervidicoccaceae</taxon>
        <taxon>Fervidicoccus</taxon>
    </lineage>
</organism>
<dbReference type="GO" id="GO:0004659">
    <property type="term" value="F:prenyltransferase activity"/>
    <property type="evidence" value="ECO:0007669"/>
    <property type="project" value="InterPro"/>
</dbReference>
<dbReference type="SFLD" id="SFLDG01017">
    <property type="entry name" value="Polyprenyl_Transferase_Like"/>
    <property type="match status" value="1"/>
</dbReference>
<gene>
    <name evidence="7" type="ORF">ENW83_03710</name>
</gene>
<dbReference type="CDD" id="cd00685">
    <property type="entry name" value="Trans_IPPS_HT"/>
    <property type="match status" value="1"/>
</dbReference>
<dbReference type="InterPro" id="IPR008949">
    <property type="entry name" value="Isoprenoid_synthase_dom_sf"/>
</dbReference>
<protein>
    <submittedName>
        <fullName evidence="7">Polyprenyl synthetase family protein</fullName>
    </submittedName>
</protein>
<dbReference type="PROSITE" id="PS00723">
    <property type="entry name" value="POLYPRENYL_SYNTHASE_1"/>
    <property type="match status" value="1"/>
</dbReference>